<dbReference type="InParanoid" id="A0A1M7GX06"/>
<feature type="compositionally biased region" description="Low complexity" evidence="10">
    <location>
        <begin position="628"/>
        <end position="654"/>
    </location>
</feature>
<dbReference type="EMBL" id="LT670847">
    <property type="protein sequence ID" value="SHM20427.1"/>
    <property type="molecule type" value="Genomic_DNA"/>
</dbReference>
<dbReference type="GO" id="GO:0006935">
    <property type="term" value="P:chemotaxis"/>
    <property type="evidence" value="ECO:0007669"/>
    <property type="project" value="TreeGrafter"/>
</dbReference>
<keyword evidence="6 11" id="KW-0472">Membrane</keyword>
<dbReference type="Proteomes" id="UP000190911">
    <property type="component" value="Chromosome I"/>
</dbReference>
<dbReference type="GO" id="GO:0005886">
    <property type="term" value="C:plasma membrane"/>
    <property type="evidence" value="ECO:0007669"/>
    <property type="project" value="UniProtKB-SubCell"/>
</dbReference>
<dbReference type="SMART" id="SM00304">
    <property type="entry name" value="HAMP"/>
    <property type="match status" value="1"/>
</dbReference>
<comment type="similarity">
    <text evidence="8">Belongs to the methyl-accepting chemotaxis (MCP) protein family.</text>
</comment>
<evidence type="ECO:0000259" key="13">
    <source>
        <dbReference type="PROSITE" id="PS50885"/>
    </source>
</evidence>
<dbReference type="InterPro" id="IPR004089">
    <property type="entry name" value="MCPsignal_dom"/>
</dbReference>
<organism evidence="14 15">
    <name type="scientific">Vreelandella subglaciescola</name>
    <dbReference type="NCBI Taxonomy" id="29571"/>
    <lineage>
        <taxon>Bacteria</taxon>
        <taxon>Pseudomonadati</taxon>
        <taxon>Pseudomonadota</taxon>
        <taxon>Gammaproteobacteria</taxon>
        <taxon>Oceanospirillales</taxon>
        <taxon>Halomonadaceae</taxon>
        <taxon>Vreelandella</taxon>
    </lineage>
</organism>
<feature type="region of interest" description="Disordered" evidence="10">
    <location>
        <begin position="622"/>
        <end position="665"/>
    </location>
</feature>
<comment type="subcellular location">
    <subcellularLocation>
        <location evidence="1">Cell membrane</location>
        <topology evidence="1">Multi-pass membrane protein</topology>
    </subcellularLocation>
</comment>
<evidence type="ECO:0000256" key="3">
    <source>
        <dbReference type="ARBA" id="ARBA00022481"/>
    </source>
</evidence>
<dbReference type="CDD" id="cd06225">
    <property type="entry name" value="HAMP"/>
    <property type="match status" value="1"/>
</dbReference>
<dbReference type="PANTHER" id="PTHR43531:SF14">
    <property type="entry name" value="METHYL-ACCEPTING CHEMOTAXIS PROTEIN I-RELATED"/>
    <property type="match status" value="1"/>
</dbReference>
<feature type="transmembrane region" description="Helical" evidence="11">
    <location>
        <begin position="292"/>
        <end position="313"/>
    </location>
</feature>
<dbReference type="CDD" id="cd11386">
    <property type="entry name" value="MCP_signal"/>
    <property type="match status" value="1"/>
</dbReference>
<dbReference type="AlphaFoldDB" id="A0A1M7GX06"/>
<dbReference type="PROSITE" id="PS50885">
    <property type="entry name" value="HAMP"/>
    <property type="match status" value="1"/>
</dbReference>
<dbReference type="Pfam" id="PF00672">
    <property type="entry name" value="HAMP"/>
    <property type="match status" value="1"/>
</dbReference>
<keyword evidence="7 9" id="KW-0807">Transducer</keyword>
<dbReference type="Pfam" id="PF00015">
    <property type="entry name" value="MCPsignal"/>
    <property type="match status" value="1"/>
</dbReference>
<dbReference type="Gene3D" id="1.10.287.950">
    <property type="entry name" value="Methyl-accepting chemotaxis protein"/>
    <property type="match status" value="1"/>
</dbReference>
<evidence type="ECO:0000256" key="6">
    <source>
        <dbReference type="ARBA" id="ARBA00023136"/>
    </source>
</evidence>
<evidence type="ECO:0000256" key="11">
    <source>
        <dbReference type="SAM" id="Phobius"/>
    </source>
</evidence>
<keyword evidence="3" id="KW-0488">Methylation</keyword>
<evidence type="ECO:0000256" key="5">
    <source>
        <dbReference type="ARBA" id="ARBA00022989"/>
    </source>
</evidence>
<keyword evidence="2" id="KW-1003">Cell membrane</keyword>
<evidence type="ECO:0000256" key="2">
    <source>
        <dbReference type="ARBA" id="ARBA00022475"/>
    </source>
</evidence>
<dbReference type="OrthoDB" id="2489132at2"/>
<dbReference type="CDD" id="cd12912">
    <property type="entry name" value="PDC2_MCP_like"/>
    <property type="match status" value="1"/>
</dbReference>
<dbReference type="GO" id="GO:0004888">
    <property type="term" value="F:transmembrane signaling receptor activity"/>
    <property type="evidence" value="ECO:0007669"/>
    <property type="project" value="TreeGrafter"/>
</dbReference>
<evidence type="ECO:0000256" key="4">
    <source>
        <dbReference type="ARBA" id="ARBA00022692"/>
    </source>
</evidence>
<keyword evidence="15" id="KW-1185">Reference proteome</keyword>
<dbReference type="InterPro" id="IPR051310">
    <property type="entry name" value="MCP_chemotaxis"/>
</dbReference>
<protein>
    <submittedName>
        <fullName evidence="14">Methyl-accepting chemotaxis sensory transducer with Cache sensor</fullName>
    </submittedName>
</protein>
<dbReference type="RefSeq" id="WP_154045251.1">
    <property type="nucleotide sequence ID" value="NZ_LT670847.1"/>
</dbReference>
<dbReference type="GO" id="GO:0007165">
    <property type="term" value="P:signal transduction"/>
    <property type="evidence" value="ECO:0007669"/>
    <property type="project" value="UniProtKB-KW"/>
</dbReference>
<dbReference type="Gene3D" id="3.30.450.20">
    <property type="entry name" value="PAS domain"/>
    <property type="match status" value="1"/>
</dbReference>
<accession>A0A1M7GX06</accession>
<keyword evidence="5 11" id="KW-1133">Transmembrane helix</keyword>
<gene>
    <name evidence="14" type="ORF">SAMN05878437_1761</name>
</gene>
<dbReference type="InterPro" id="IPR033479">
    <property type="entry name" value="dCache_1"/>
</dbReference>
<dbReference type="STRING" id="29571.SAMN05878437_1761"/>
<dbReference type="FunFam" id="1.10.287.950:FF:000001">
    <property type="entry name" value="Methyl-accepting chemotaxis sensory transducer"/>
    <property type="match status" value="1"/>
</dbReference>
<evidence type="ECO:0000256" key="10">
    <source>
        <dbReference type="SAM" id="MobiDB-lite"/>
    </source>
</evidence>
<dbReference type="PANTHER" id="PTHR43531">
    <property type="entry name" value="PROTEIN ICFG"/>
    <property type="match status" value="1"/>
</dbReference>
<dbReference type="SMART" id="SM00283">
    <property type="entry name" value="MA"/>
    <property type="match status" value="1"/>
</dbReference>
<evidence type="ECO:0000256" key="8">
    <source>
        <dbReference type="ARBA" id="ARBA00029447"/>
    </source>
</evidence>
<reference evidence="14 15" key="1">
    <citation type="submission" date="2016-11" db="EMBL/GenBank/DDBJ databases">
        <authorList>
            <person name="Jaros S."/>
            <person name="Januszkiewicz K."/>
            <person name="Wedrychowicz H."/>
        </authorList>
    </citation>
    <scope>NUCLEOTIDE SEQUENCE [LARGE SCALE GENOMIC DNA]</scope>
    <source>
        <strain evidence="14 15">ACAM 12</strain>
    </source>
</reference>
<feature type="domain" description="HAMP" evidence="13">
    <location>
        <begin position="314"/>
        <end position="368"/>
    </location>
</feature>
<feature type="transmembrane region" description="Helical" evidence="11">
    <location>
        <begin position="7"/>
        <end position="27"/>
    </location>
</feature>
<evidence type="ECO:0000313" key="14">
    <source>
        <dbReference type="EMBL" id="SHM20427.1"/>
    </source>
</evidence>
<name>A0A1M7GX06_9GAMM</name>
<evidence type="ECO:0000256" key="9">
    <source>
        <dbReference type="PROSITE-ProRule" id="PRU00284"/>
    </source>
</evidence>
<evidence type="ECO:0000256" key="1">
    <source>
        <dbReference type="ARBA" id="ARBA00004651"/>
    </source>
</evidence>
<feature type="domain" description="Methyl-accepting transducer" evidence="12">
    <location>
        <begin position="373"/>
        <end position="602"/>
    </location>
</feature>
<keyword evidence="4 11" id="KW-0812">Transmembrane</keyword>
<evidence type="ECO:0000256" key="7">
    <source>
        <dbReference type="ARBA" id="ARBA00023224"/>
    </source>
</evidence>
<dbReference type="PROSITE" id="PS50111">
    <property type="entry name" value="CHEMOTAXIS_TRANSDUC_2"/>
    <property type="match status" value="1"/>
</dbReference>
<proteinExistence type="inferred from homology"/>
<evidence type="ECO:0000259" key="12">
    <source>
        <dbReference type="PROSITE" id="PS50111"/>
    </source>
</evidence>
<sequence>MSIRAKLILGVAIALLTCIGAMLWLNIAQIKGLLDRYLIDTALPVSTASIAHEIDAELTGPITAAWAISDNTLMQDWAERGEPTYELDSVTGFLSQVRENLGAHAAFFIPLESGNYYTDAGLVRTLDQQGQGKDDWFYDFLDSGVTEQYSLDKDKADDTFALYINRRVEADGEPLGIAGIGMGMDTMSDLIRDFRFGDSGIVYMVDEGGSIVIHPDESMINKQMSGHMSAQTMQTLLRDNATTAEENVSFAEFNQNGADYVALSTPLAFGGWRVVMEVPSQQIYGALNQATWRALLTGLVLALIFLGLAYWGAIHITRPIRRTADAMRDIAEGRGDLTRRLTVESNDEVGNLATQFNAFVSRMQETLLDVRRSSVSVHNATGHMSQSADELATRTEQAAANLQETSASMEEITSTVNHSADNAQQANQLVLSTAEVAHQGEDAMGQVETTMQDINDSATRISEIITMIDAIAFQTNILALNASVEAARAGEHGRGFAVVAQEVRTLASRSSDASREIRGLIDTSVKHTQSGAELVRNAGSTMREIVASVAKVTDVIGEITAGAKEQSAGIGQINTAVAEMDTMTQQNATMVQESTTAAADMRRHAEHLSGLINTFVLGEDASQPGLKRPALSSSAPSRQAPAPAPRSQAPARTPVTTSEDDWEEF</sequence>
<evidence type="ECO:0000313" key="15">
    <source>
        <dbReference type="Proteomes" id="UP000190911"/>
    </source>
</evidence>
<dbReference type="InterPro" id="IPR003660">
    <property type="entry name" value="HAMP_dom"/>
</dbReference>
<dbReference type="SUPFAM" id="SSF58104">
    <property type="entry name" value="Methyl-accepting chemotaxis protein (MCP) signaling domain"/>
    <property type="match status" value="1"/>
</dbReference>
<dbReference type="Pfam" id="PF02743">
    <property type="entry name" value="dCache_1"/>
    <property type="match status" value="1"/>
</dbReference>